<dbReference type="PANTHER" id="PTHR46137">
    <property type="entry name" value="OS05G0310600 PROTEIN"/>
    <property type="match status" value="1"/>
</dbReference>
<dbReference type="PANTHER" id="PTHR46137:SF2">
    <property type="entry name" value="OS09G0526800 PROTEIN"/>
    <property type="match status" value="1"/>
</dbReference>
<sequence length="197" mass="21240">MVHRDEIKPGDHIFVWRARFTYTHHGIYVGENKVIHLTSDQAKATSFFGLNLSSSGLFSSSGSNSTGCEFSKPISGHSCGSGSCLCTYYCGYHQPGSGVTISCLNCFIEDCPLSLYLYGESEGMASLVFLRGTCTSAPSDPPQDVINRAICLLKQSNGSGNYNLLSNNCENFALYCKTGRMIPSGQVSQKASLCIVV</sequence>
<dbReference type="OrthoDB" id="421951at2759"/>
<dbReference type="Gramene" id="mRNA:HanXRQr2_Chr03g0128221">
    <property type="protein sequence ID" value="mRNA:HanXRQr2_Chr03g0128221"/>
    <property type="gene ID" value="HanXRQr2_Chr03g0128221"/>
</dbReference>
<protein>
    <submittedName>
        <fullName evidence="2">LRAT-like domain-containing protein</fullName>
    </submittedName>
    <submittedName>
        <fullName evidence="3">Putative endopeptidase, NLPC/P60 domain, LRAT-like domain protein</fullName>
    </submittedName>
</protein>
<dbReference type="EMBL" id="CM007892">
    <property type="protein sequence ID" value="OTG32414.1"/>
    <property type="molecule type" value="Genomic_DNA"/>
</dbReference>
<reference evidence="2 4" key="1">
    <citation type="journal article" date="2017" name="Nature">
        <title>The sunflower genome provides insights into oil metabolism, flowering and Asterid evolution.</title>
        <authorList>
            <person name="Badouin H."/>
            <person name="Gouzy J."/>
            <person name="Grassa C.J."/>
            <person name="Murat F."/>
            <person name="Staton S.E."/>
            <person name="Cottret L."/>
            <person name="Lelandais-Briere C."/>
            <person name="Owens G.L."/>
            <person name="Carrere S."/>
            <person name="Mayjonade B."/>
            <person name="Legrand L."/>
            <person name="Gill N."/>
            <person name="Kane N.C."/>
            <person name="Bowers J.E."/>
            <person name="Hubner S."/>
            <person name="Bellec A."/>
            <person name="Berard A."/>
            <person name="Berges H."/>
            <person name="Blanchet N."/>
            <person name="Boniface M.C."/>
            <person name="Brunel D."/>
            <person name="Catrice O."/>
            <person name="Chaidir N."/>
            <person name="Claudel C."/>
            <person name="Donnadieu C."/>
            <person name="Faraut T."/>
            <person name="Fievet G."/>
            <person name="Helmstetter N."/>
            <person name="King M."/>
            <person name="Knapp S.J."/>
            <person name="Lai Z."/>
            <person name="Le Paslier M.C."/>
            <person name="Lippi Y."/>
            <person name="Lorenzon L."/>
            <person name="Mandel J.R."/>
            <person name="Marage G."/>
            <person name="Marchand G."/>
            <person name="Marquand E."/>
            <person name="Bret-Mestries E."/>
            <person name="Morien E."/>
            <person name="Nambeesan S."/>
            <person name="Nguyen T."/>
            <person name="Pegot-Espagnet P."/>
            <person name="Pouilly N."/>
            <person name="Raftis F."/>
            <person name="Sallet E."/>
            <person name="Schiex T."/>
            <person name="Thomas J."/>
            <person name="Vandecasteele C."/>
            <person name="Vares D."/>
            <person name="Vear F."/>
            <person name="Vautrin S."/>
            <person name="Crespi M."/>
            <person name="Mangin B."/>
            <person name="Burke J.M."/>
            <person name="Salse J."/>
            <person name="Munos S."/>
            <person name="Vincourt P."/>
            <person name="Rieseberg L.H."/>
            <person name="Langlade N.B."/>
        </authorList>
    </citation>
    <scope>NUCLEOTIDE SEQUENCE [LARGE SCALE GENOMIC DNA]</scope>
    <source>
        <strain evidence="4">cv. SF193</strain>
        <tissue evidence="2">Leaves</tissue>
    </source>
</reference>
<evidence type="ECO:0000313" key="2">
    <source>
        <dbReference type="EMBL" id="KAF5815896.1"/>
    </source>
</evidence>
<dbReference type="InterPro" id="IPR007053">
    <property type="entry name" value="LRAT_dom"/>
</dbReference>
<evidence type="ECO:0000259" key="1">
    <source>
        <dbReference type="PROSITE" id="PS51934"/>
    </source>
</evidence>
<dbReference type="Gene3D" id="3.90.1720.10">
    <property type="entry name" value="endopeptidase domain like (from Nostoc punctiforme)"/>
    <property type="match status" value="1"/>
</dbReference>
<evidence type="ECO:0000313" key="4">
    <source>
        <dbReference type="Proteomes" id="UP000215914"/>
    </source>
</evidence>
<keyword evidence="4" id="KW-1185">Reference proteome</keyword>
<evidence type="ECO:0000313" key="3">
    <source>
        <dbReference type="EMBL" id="OTG32414.1"/>
    </source>
</evidence>
<dbReference type="Pfam" id="PF04970">
    <property type="entry name" value="LRAT"/>
    <property type="match status" value="1"/>
</dbReference>
<dbReference type="InParanoid" id="A0A251VAF0"/>
<reference evidence="2" key="3">
    <citation type="submission" date="2020-06" db="EMBL/GenBank/DDBJ databases">
        <title>Helianthus annuus Genome sequencing and assembly Release 2.</title>
        <authorList>
            <person name="Gouzy J."/>
            <person name="Langlade N."/>
            <person name="Munos S."/>
        </authorList>
    </citation>
    <scope>NUCLEOTIDE SEQUENCE</scope>
    <source>
        <tissue evidence="2">Leaves</tissue>
    </source>
</reference>
<dbReference type="Proteomes" id="UP000215914">
    <property type="component" value="Chromosome 3"/>
</dbReference>
<gene>
    <name evidence="3" type="ORF">HannXRQ_Chr03g0086411</name>
    <name evidence="2" type="ORF">HanXRQr2_Chr03g0128221</name>
</gene>
<proteinExistence type="predicted"/>
<feature type="domain" description="LRAT" evidence="1">
    <location>
        <begin position="14"/>
        <end position="185"/>
    </location>
</feature>
<name>A0A251VAF0_HELAN</name>
<dbReference type="PROSITE" id="PS51934">
    <property type="entry name" value="LRAT"/>
    <property type="match status" value="1"/>
</dbReference>
<reference evidence="3" key="2">
    <citation type="submission" date="2017-02" db="EMBL/GenBank/DDBJ databases">
        <title>Sunflower complete genome.</title>
        <authorList>
            <person name="Langlade N."/>
            <person name="Munos S."/>
        </authorList>
    </citation>
    <scope>NUCLEOTIDE SEQUENCE [LARGE SCALE GENOMIC DNA]</scope>
    <source>
        <tissue evidence="3">Leaves</tissue>
    </source>
</reference>
<accession>A0A251VAF0</accession>
<organism evidence="3 4">
    <name type="scientific">Helianthus annuus</name>
    <name type="common">Common sunflower</name>
    <dbReference type="NCBI Taxonomy" id="4232"/>
    <lineage>
        <taxon>Eukaryota</taxon>
        <taxon>Viridiplantae</taxon>
        <taxon>Streptophyta</taxon>
        <taxon>Embryophyta</taxon>
        <taxon>Tracheophyta</taxon>
        <taxon>Spermatophyta</taxon>
        <taxon>Magnoliopsida</taxon>
        <taxon>eudicotyledons</taxon>
        <taxon>Gunneridae</taxon>
        <taxon>Pentapetalae</taxon>
        <taxon>asterids</taxon>
        <taxon>campanulids</taxon>
        <taxon>Asterales</taxon>
        <taxon>Asteraceae</taxon>
        <taxon>Asteroideae</taxon>
        <taxon>Heliantheae alliance</taxon>
        <taxon>Heliantheae</taxon>
        <taxon>Helianthus</taxon>
    </lineage>
</organism>
<dbReference type="AlphaFoldDB" id="A0A251VAF0"/>
<dbReference type="EMBL" id="MNCJ02000318">
    <property type="protein sequence ID" value="KAF5815896.1"/>
    <property type="molecule type" value="Genomic_DNA"/>
</dbReference>